<gene>
    <name evidence="1" type="ORF">ACG02S_00115</name>
</gene>
<protein>
    <recommendedName>
        <fullName evidence="3">Ribbon-helix-helix protein, copG family</fullName>
    </recommendedName>
</protein>
<dbReference type="EMBL" id="JBIGHY010000001">
    <property type="protein sequence ID" value="MFG6412291.1"/>
    <property type="molecule type" value="Genomic_DNA"/>
</dbReference>
<sequence length="220" mass="24324">MNESLVQHKPEQLSLRDEATALPVTGLEPRRAGCKSPPQPCDKLQVILGSLGPRLRAYAVQQQTSMAVVVRRAVLKWLDEELGPATAGPGGEPFEHSAHNVQFHLNLPAAFAAELTARARAADMTRGEFVWSLLKGLHPPALPDDHAAAILALRISTDRVATISTDLAAYLRLLNETGTKREDFEPYVNSVRSLQRVVGEHLEEASMLIKELKPYRRARW</sequence>
<reference evidence="1 2" key="1">
    <citation type="submission" date="2024-09" db="EMBL/GenBank/DDBJ databases">
        <title>Novel species of the genus Pelomonas and Roseateles isolated from streams.</title>
        <authorList>
            <person name="Lu H."/>
        </authorList>
    </citation>
    <scope>NUCLEOTIDE SEQUENCE [LARGE SCALE GENOMIC DNA]</scope>
    <source>
        <strain evidence="1 2">DC23W</strain>
    </source>
</reference>
<comment type="caution">
    <text evidence="1">The sequence shown here is derived from an EMBL/GenBank/DDBJ whole genome shotgun (WGS) entry which is preliminary data.</text>
</comment>
<dbReference type="RefSeq" id="WP_394468401.1">
    <property type="nucleotide sequence ID" value="NZ_JBIGHY010000001.1"/>
</dbReference>
<dbReference type="Proteomes" id="UP001606300">
    <property type="component" value="Unassembled WGS sequence"/>
</dbReference>
<evidence type="ECO:0000313" key="2">
    <source>
        <dbReference type="Proteomes" id="UP001606300"/>
    </source>
</evidence>
<evidence type="ECO:0000313" key="1">
    <source>
        <dbReference type="EMBL" id="MFG6412291.1"/>
    </source>
</evidence>
<organism evidence="1 2">
    <name type="scientific">Pelomonas dachongensis</name>
    <dbReference type="NCBI Taxonomy" id="3299029"/>
    <lineage>
        <taxon>Bacteria</taxon>
        <taxon>Pseudomonadati</taxon>
        <taxon>Pseudomonadota</taxon>
        <taxon>Betaproteobacteria</taxon>
        <taxon>Burkholderiales</taxon>
        <taxon>Sphaerotilaceae</taxon>
        <taxon>Roseateles</taxon>
    </lineage>
</organism>
<proteinExistence type="predicted"/>
<accession>A0ABW7EJU9</accession>
<keyword evidence="2" id="KW-1185">Reference proteome</keyword>
<evidence type="ECO:0008006" key="3">
    <source>
        <dbReference type="Google" id="ProtNLM"/>
    </source>
</evidence>
<name>A0ABW7EJU9_9BURK</name>